<dbReference type="InterPro" id="IPR006652">
    <property type="entry name" value="Kelch_1"/>
</dbReference>
<dbReference type="Gene3D" id="2.120.10.80">
    <property type="entry name" value="Kelch-type beta propeller"/>
    <property type="match status" value="2"/>
</dbReference>
<dbReference type="SUPFAM" id="SSF50965">
    <property type="entry name" value="Galactose oxidase, central domain"/>
    <property type="match status" value="1"/>
</dbReference>
<dbReference type="EMBL" id="JAEHOE010000228">
    <property type="protein sequence ID" value="KAG2482368.1"/>
    <property type="molecule type" value="Genomic_DNA"/>
</dbReference>
<keyword evidence="1" id="KW-0880">Kelch repeat</keyword>
<keyword evidence="2" id="KW-0677">Repeat</keyword>
<comment type="caution">
    <text evidence="3">The sequence shown here is derived from an EMBL/GenBank/DDBJ whole genome shotgun (WGS) entry which is preliminary data.</text>
</comment>
<evidence type="ECO:0000313" key="4">
    <source>
        <dbReference type="Proteomes" id="UP000612055"/>
    </source>
</evidence>
<accession>A0A836BP90</accession>
<dbReference type="AlphaFoldDB" id="A0A836BP90"/>
<dbReference type="InterPro" id="IPR015915">
    <property type="entry name" value="Kelch-typ_b-propeller"/>
</dbReference>
<dbReference type="OrthoDB" id="523959at2759"/>
<evidence type="ECO:0000313" key="3">
    <source>
        <dbReference type="EMBL" id="KAG2482368.1"/>
    </source>
</evidence>
<protein>
    <submittedName>
        <fullName evidence="3">Uncharacterized protein</fullName>
    </submittedName>
</protein>
<dbReference type="PANTHER" id="PTHR46344:SF27">
    <property type="entry name" value="KELCH REPEAT SUPERFAMILY PROTEIN"/>
    <property type="match status" value="1"/>
</dbReference>
<reference evidence="3" key="1">
    <citation type="journal article" date="2020" name="bioRxiv">
        <title>Comparative genomics of Chlamydomonas.</title>
        <authorList>
            <person name="Craig R.J."/>
            <person name="Hasan A.R."/>
            <person name="Ness R.W."/>
            <person name="Keightley P.D."/>
        </authorList>
    </citation>
    <scope>NUCLEOTIDE SEQUENCE</scope>
    <source>
        <strain evidence="3">CCAP 11/70</strain>
    </source>
</reference>
<dbReference type="Proteomes" id="UP000612055">
    <property type="component" value="Unassembled WGS sequence"/>
</dbReference>
<proteinExistence type="predicted"/>
<gene>
    <name evidence="3" type="ORF">HYH03_018688</name>
</gene>
<dbReference type="PANTHER" id="PTHR46344">
    <property type="entry name" value="OS02G0202900 PROTEIN"/>
    <property type="match status" value="1"/>
</dbReference>
<evidence type="ECO:0000256" key="2">
    <source>
        <dbReference type="ARBA" id="ARBA00022737"/>
    </source>
</evidence>
<organism evidence="3 4">
    <name type="scientific">Edaphochlamys debaryana</name>
    <dbReference type="NCBI Taxonomy" id="47281"/>
    <lineage>
        <taxon>Eukaryota</taxon>
        <taxon>Viridiplantae</taxon>
        <taxon>Chlorophyta</taxon>
        <taxon>core chlorophytes</taxon>
        <taxon>Chlorophyceae</taxon>
        <taxon>CS clade</taxon>
        <taxon>Chlamydomonadales</taxon>
        <taxon>Chlamydomonadales incertae sedis</taxon>
        <taxon>Edaphochlamys</taxon>
    </lineage>
</organism>
<dbReference type="SMART" id="SM00612">
    <property type="entry name" value="Kelch"/>
    <property type="match status" value="5"/>
</dbReference>
<sequence>MVKDWNSPQVYLTEDPKAVREGYAVHSMGTGLGYWTPTADMEFARSDHAVVSYDKYAYLVGGLNDNGQGNATLLASVNRYDTETGLMVAMAPMSQGRYRFAYALLDGKIYIMGGTLEVDGLPIDTVEVYDIASNTWGKTGKLTMPRIDACGAAINGKVYIIGGYDGNFRSLASLEVIDPATSTATAEPQPALLPASANLIGDRADCRAVTVDGYIYALGGTKFVDKGEAICNSADWIQCYEFLSSVERFDPNTQRWSPRAAMINPRGDFGVEALPSGRIIVAGGERGNGTQNQMAMYDVEEYIAADDIWIPKAPLPQARFRDDLAYVNGRVYAFGGTPTCALTADANASCYRLALKSVFAYFDVPYPRLYAFYQKDPKAPSKSLWGRRMA</sequence>
<dbReference type="InterPro" id="IPR011043">
    <property type="entry name" value="Gal_Oxase/kelch_b-propeller"/>
</dbReference>
<name>A0A836BP90_9CHLO</name>
<dbReference type="Pfam" id="PF24681">
    <property type="entry name" value="Kelch_KLHDC2_KLHL20_DRC7"/>
    <property type="match status" value="1"/>
</dbReference>
<evidence type="ECO:0000256" key="1">
    <source>
        <dbReference type="ARBA" id="ARBA00022441"/>
    </source>
</evidence>
<keyword evidence="4" id="KW-1185">Reference proteome</keyword>